<dbReference type="PANTHER" id="PTHR41287:SF1">
    <property type="entry name" value="PROTEIN YMFN"/>
    <property type="match status" value="1"/>
</dbReference>
<name>X1U5A0_9ZZZZ</name>
<protein>
    <recommendedName>
        <fullName evidence="1">Terminase large subunit-like ATPase domain-containing protein</fullName>
    </recommendedName>
</protein>
<evidence type="ECO:0000313" key="2">
    <source>
        <dbReference type="EMBL" id="GAI98821.1"/>
    </source>
</evidence>
<proteinExistence type="predicted"/>
<dbReference type="PANTHER" id="PTHR41287">
    <property type="match status" value="1"/>
</dbReference>
<organism evidence="2">
    <name type="scientific">marine sediment metagenome</name>
    <dbReference type="NCBI Taxonomy" id="412755"/>
    <lineage>
        <taxon>unclassified sequences</taxon>
        <taxon>metagenomes</taxon>
        <taxon>ecological metagenomes</taxon>
    </lineage>
</organism>
<dbReference type="EMBL" id="BARW01017099">
    <property type="protein sequence ID" value="GAI98821.1"/>
    <property type="molecule type" value="Genomic_DNA"/>
</dbReference>
<accession>X1U5A0</accession>
<sequence length="243" mass="28329">MRARKSLVKPPSLKNPAYRTDIIKFAQEQFYIPETRKPIVLEDWQKKELLRPVFYGDDRPTMALWGMTKKSGKSCLGALAAAFTLFCGEDYSETYMAARDKDQANWIVFSKLVKAIEMNPNMLLNVDITKDAIERTATGSVVRCLPTEVSAAGLNPSLVIFDELHLYEYESMRRFWEELTTVPTREHPLILIVTYAGWDEDSLLYELYKKGMELKKNPDPTYFFYWSHKNLMPWQTKAYLRQQ</sequence>
<feature type="non-terminal residue" evidence="2">
    <location>
        <position position="243"/>
    </location>
</feature>
<feature type="domain" description="Terminase large subunit-like ATPase" evidence="1">
    <location>
        <begin position="64"/>
        <end position="209"/>
    </location>
</feature>
<comment type="caution">
    <text evidence="2">The sequence shown here is derived from an EMBL/GenBank/DDBJ whole genome shotgun (WGS) entry which is preliminary data.</text>
</comment>
<dbReference type="Gene3D" id="3.40.50.300">
    <property type="entry name" value="P-loop containing nucleotide triphosphate hydrolases"/>
    <property type="match status" value="1"/>
</dbReference>
<dbReference type="InterPro" id="IPR046461">
    <property type="entry name" value="TerL_ATPase"/>
</dbReference>
<dbReference type="InterPro" id="IPR027417">
    <property type="entry name" value="P-loop_NTPase"/>
</dbReference>
<dbReference type="AlphaFoldDB" id="X1U5A0"/>
<dbReference type="InterPro" id="IPR005021">
    <property type="entry name" value="Terminase_largesu-like"/>
</dbReference>
<dbReference type="Pfam" id="PF03354">
    <property type="entry name" value="TerL_ATPase"/>
    <property type="match status" value="1"/>
</dbReference>
<evidence type="ECO:0000259" key="1">
    <source>
        <dbReference type="Pfam" id="PF03354"/>
    </source>
</evidence>
<gene>
    <name evidence="2" type="ORF">S12H4_29616</name>
</gene>
<reference evidence="2" key="1">
    <citation type="journal article" date="2014" name="Front. Microbiol.">
        <title>High frequency of phylogenetically diverse reductive dehalogenase-homologous genes in deep subseafloor sedimentary metagenomes.</title>
        <authorList>
            <person name="Kawai M."/>
            <person name="Futagami T."/>
            <person name="Toyoda A."/>
            <person name="Takaki Y."/>
            <person name="Nishi S."/>
            <person name="Hori S."/>
            <person name="Arai W."/>
            <person name="Tsubouchi T."/>
            <person name="Morono Y."/>
            <person name="Uchiyama I."/>
            <person name="Ito T."/>
            <person name="Fujiyama A."/>
            <person name="Inagaki F."/>
            <person name="Takami H."/>
        </authorList>
    </citation>
    <scope>NUCLEOTIDE SEQUENCE</scope>
    <source>
        <strain evidence="2">Expedition CK06-06</strain>
    </source>
</reference>